<comment type="subcellular location">
    <subcellularLocation>
        <location evidence="1">Cell membrane</location>
        <topology evidence="1">Multi-pass membrane protein</topology>
    </subcellularLocation>
</comment>
<evidence type="ECO:0000256" key="2">
    <source>
        <dbReference type="ARBA" id="ARBA00022475"/>
    </source>
</evidence>
<dbReference type="InterPro" id="IPR050382">
    <property type="entry name" value="MFS_Na/Anion_cotransporter"/>
</dbReference>
<sequence>MAGIAQRPGRVRYTILAMLFLVSIINYADRSILAITAPLLSKDLGIDPLQLGIVFSAFGWAYVIAQLPGGWALDRFGTKRVYLIGITLWSIFTAAQGTVLAFGAGAAVSILFALRFLVGFAEGPSFPGNARLVAAWFPAAERGTASAIFNSSQYFATVLFAPIMGYITFTFGWPYTFFFMGGLGILAALLWTVTIYGPRAHPRVTDAEIDFIAAGGALVELDRNAVARPPAIPGEMAANLRILLSNRTLWGVYIGQFAINTLTYFFITWFPVYLVQERGMTIMKAGLFASAPAICGFLGGVLGGVWSDWLLRRGYSLTIARKVPVVSGMLVSLAIVACNYVDTNTLVLLFMSIAFFGKGIGALGWAVIADVAPRKTAGLSGGLFNMVGNLSSILTPIIIGGILKSTGSFKLALVFVACNALLAAFSYLVIAGKIERIEDAPDTALRPAIA</sequence>
<dbReference type="PROSITE" id="PS50850">
    <property type="entry name" value="MFS"/>
    <property type="match status" value="1"/>
</dbReference>
<keyword evidence="5 6" id="KW-0472">Membrane</keyword>
<dbReference type="Pfam" id="PF07690">
    <property type="entry name" value="MFS_1"/>
    <property type="match status" value="1"/>
</dbReference>
<dbReference type="InterPro" id="IPR011701">
    <property type="entry name" value="MFS"/>
</dbReference>
<dbReference type="CDD" id="cd17319">
    <property type="entry name" value="MFS_ExuT_GudP_like"/>
    <property type="match status" value="1"/>
</dbReference>
<dbReference type="PANTHER" id="PTHR11662">
    <property type="entry name" value="SOLUTE CARRIER FAMILY 17"/>
    <property type="match status" value="1"/>
</dbReference>
<feature type="transmembrane region" description="Helical" evidence="6">
    <location>
        <begin position="409"/>
        <end position="430"/>
    </location>
</feature>
<dbReference type="Proteomes" id="UP001169764">
    <property type="component" value="Unassembled WGS sequence"/>
</dbReference>
<feature type="transmembrane region" description="Helical" evidence="6">
    <location>
        <begin position="12"/>
        <end position="28"/>
    </location>
</feature>
<feature type="domain" description="Major facilitator superfamily (MFS) profile" evidence="7">
    <location>
        <begin position="15"/>
        <end position="435"/>
    </location>
</feature>
<reference evidence="8" key="1">
    <citation type="submission" date="2023-07" db="EMBL/GenBank/DDBJ databases">
        <authorList>
            <person name="Kim M."/>
        </authorList>
    </citation>
    <scope>NUCLEOTIDE SEQUENCE</scope>
    <source>
        <strain evidence="8">BIUV-7</strain>
    </source>
</reference>
<keyword evidence="9" id="KW-1185">Reference proteome</keyword>
<keyword evidence="4 6" id="KW-1133">Transmembrane helix</keyword>
<feature type="transmembrane region" description="Helical" evidence="6">
    <location>
        <begin position="81"/>
        <end position="114"/>
    </location>
</feature>
<feature type="transmembrane region" description="Helical" evidence="6">
    <location>
        <begin position="383"/>
        <end position="403"/>
    </location>
</feature>
<feature type="transmembrane region" description="Helical" evidence="6">
    <location>
        <begin position="323"/>
        <end position="342"/>
    </location>
</feature>
<dbReference type="SUPFAM" id="SSF103473">
    <property type="entry name" value="MFS general substrate transporter"/>
    <property type="match status" value="1"/>
</dbReference>
<dbReference type="RefSeq" id="WP_303542663.1">
    <property type="nucleotide sequence ID" value="NZ_JAUOTP010000004.1"/>
</dbReference>
<evidence type="ECO:0000313" key="9">
    <source>
        <dbReference type="Proteomes" id="UP001169764"/>
    </source>
</evidence>
<protein>
    <submittedName>
        <fullName evidence="8">MFS transporter</fullName>
    </submittedName>
</protein>
<dbReference type="InterPro" id="IPR000849">
    <property type="entry name" value="Sugar_P_transporter"/>
</dbReference>
<comment type="caution">
    <text evidence="8">The sequence shown here is derived from an EMBL/GenBank/DDBJ whole genome shotgun (WGS) entry which is preliminary data.</text>
</comment>
<dbReference type="PIRSF" id="PIRSF002808">
    <property type="entry name" value="Hexose_phosphate_transp"/>
    <property type="match status" value="1"/>
</dbReference>
<proteinExistence type="predicted"/>
<accession>A0ABT8Y9J1</accession>
<evidence type="ECO:0000313" key="8">
    <source>
        <dbReference type="EMBL" id="MDO6415001.1"/>
    </source>
</evidence>
<name>A0ABT8Y9J1_9SPHN</name>
<evidence type="ECO:0000256" key="3">
    <source>
        <dbReference type="ARBA" id="ARBA00022692"/>
    </source>
</evidence>
<feature type="transmembrane region" description="Helical" evidence="6">
    <location>
        <begin position="287"/>
        <end position="311"/>
    </location>
</feature>
<evidence type="ECO:0000256" key="6">
    <source>
        <dbReference type="SAM" id="Phobius"/>
    </source>
</evidence>
<feature type="transmembrane region" description="Helical" evidence="6">
    <location>
        <begin position="348"/>
        <end position="371"/>
    </location>
</feature>
<dbReference type="InterPro" id="IPR036259">
    <property type="entry name" value="MFS_trans_sf"/>
</dbReference>
<dbReference type="PANTHER" id="PTHR11662:SF399">
    <property type="entry name" value="FI19708P1-RELATED"/>
    <property type="match status" value="1"/>
</dbReference>
<dbReference type="InterPro" id="IPR020846">
    <property type="entry name" value="MFS_dom"/>
</dbReference>
<dbReference type="NCBIfam" id="TIGR00893">
    <property type="entry name" value="2A0114"/>
    <property type="match status" value="1"/>
</dbReference>
<feature type="transmembrane region" description="Helical" evidence="6">
    <location>
        <begin position="250"/>
        <end position="275"/>
    </location>
</feature>
<keyword evidence="2" id="KW-1003">Cell membrane</keyword>
<evidence type="ECO:0000256" key="4">
    <source>
        <dbReference type="ARBA" id="ARBA00022989"/>
    </source>
</evidence>
<feature type="transmembrane region" description="Helical" evidence="6">
    <location>
        <begin position="48"/>
        <end position="69"/>
    </location>
</feature>
<evidence type="ECO:0000256" key="5">
    <source>
        <dbReference type="ARBA" id="ARBA00023136"/>
    </source>
</evidence>
<dbReference type="EMBL" id="JAUOTP010000004">
    <property type="protein sequence ID" value="MDO6415001.1"/>
    <property type="molecule type" value="Genomic_DNA"/>
</dbReference>
<dbReference type="Gene3D" id="1.20.1250.20">
    <property type="entry name" value="MFS general substrate transporter like domains"/>
    <property type="match status" value="2"/>
</dbReference>
<organism evidence="8 9">
    <name type="scientific">Sphingomonas natans</name>
    <dbReference type="NCBI Taxonomy" id="3063330"/>
    <lineage>
        <taxon>Bacteria</taxon>
        <taxon>Pseudomonadati</taxon>
        <taxon>Pseudomonadota</taxon>
        <taxon>Alphaproteobacteria</taxon>
        <taxon>Sphingomonadales</taxon>
        <taxon>Sphingomonadaceae</taxon>
        <taxon>Sphingomonas</taxon>
    </lineage>
</organism>
<gene>
    <name evidence="8" type="ORF">Q4F19_11470</name>
</gene>
<feature type="transmembrane region" description="Helical" evidence="6">
    <location>
        <begin position="172"/>
        <end position="193"/>
    </location>
</feature>
<keyword evidence="3 6" id="KW-0812">Transmembrane</keyword>
<evidence type="ECO:0000256" key="1">
    <source>
        <dbReference type="ARBA" id="ARBA00004651"/>
    </source>
</evidence>
<evidence type="ECO:0000259" key="7">
    <source>
        <dbReference type="PROSITE" id="PS50850"/>
    </source>
</evidence>